<dbReference type="InterPro" id="IPR036196">
    <property type="entry name" value="Ptyr_pPase_sf"/>
</dbReference>
<evidence type="ECO:0000259" key="4">
    <source>
        <dbReference type="SMART" id="SM00226"/>
    </source>
</evidence>
<dbReference type="EC" id="3.1.3.48" evidence="5"/>
<dbReference type="SMART" id="SM00226">
    <property type="entry name" value="LMWPc"/>
    <property type="match status" value="1"/>
</dbReference>
<comment type="similarity">
    <text evidence="1">Belongs to the low molecular weight phosphotyrosine protein phosphatase family.</text>
</comment>
<proteinExistence type="inferred from homology"/>
<evidence type="ECO:0000313" key="6">
    <source>
        <dbReference type="Proteomes" id="UP001594351"/>
    </source>
</evidence>
<keyword evidence="6" id="KW-1185">Reference proteome</keyword>
<dbReference type="Proteomes" id="UP001594351">
    <property type="component" value="Unassembled WGS sequence"/>
</dbReference>
<accession>A0ABV6Z0N7</accession>
<dbReference type="InterPro" id="IPR023485">
    <property type="entry name" value="Ptyr_pPase"/>
</dbReference>
<dbReference type="InterPro" id="IPR017867">
    <property type="entry name" value="Tyr_phospatase_low_mol_wt"/>
</dbReference>
<evidence type="ECO:0000256" key="1">
    <source>
        <dbReference type="ARBA" id="ARBA00011063"/>
    </source>
</evidence>
<gene>
    <name evidence="5" type="ORF">ACFL27_17565</name>
</gene>
<name>A0ABV6Z0N7_UNCC1</name>
<dbReference type="Pfam" id="PF01451">
    <property type="entry name" value="LMWPc"/>
    <property type="match status" value="1"/>
</dbReference>
<keyword evidence="3" id="KW-0904">Protein phosphatase</keyword>
<organism evidence="5 6">
    <name type="scientific">candidate division CSSED10-310 bacterium</name>
    <dbReference type="NCBI Taxonomy" id="2855610"/>
    <lineage>
        <taxon>Bacteria</taxon>
        <taxon>Bacteria division CSSED10-310</taxon>
    </lineage>
</organism>
<dbReference type="Gene3D" id="3.40.50.2300">
    <property type="match status" value="1"/>
</dbReference>
<dbReference type="SUPFAM" id="SSF52788">
    <property type="entry name" value="Phosphotyrosine protein phosphatases I"/>
    <property type="match status" value="1"/>
</dbReference>
<feature type="domain" description="Phosphotyrosine protein phosphatase I" evidence="4">
    <location>
        <begin position="2"/>
        <end position="144"/>
    </location>
</feature>
<dbReference type="CDD" id="cd16343">
    <property type="entry name" value="LMWPTP"/>
    <property type="match status" value="1"/>
</dbReference>
<evidence type="ECO:0000313" key="5">
    <source>
        <dbReference type="EMBL" id="MFC1852004.1"/>
    </source>
</evidence>
<dbReference type="InterPro" id="IPR050438">
    <property type="entry name" value="LMW_PTPase"/>
</dbReference>
<dbReference type="PRINTS" id="PR00719">
    <property type="entry name" value="LMWPTPASE"/>
</dbReference>
<reference evidence="5 6" key="1">
    <citation type="submission" date="2024-09" db="EMBL/GenBank/DDBJ databases">
        <title>Laminarin stimulates single cell rates of sulfate reduction while oxygen inhibits transcriptomic activity in coastal marine sediment.</title>
        <authorList>
            <person name="Lindsay M."/>
            <person name="Orcutt B."/>
            <person name="Emerson D."/>
            <person name="Stepanauskas R."/>
            <person name="D'Angelo T."/>
        </authorList>
    </citation>
    <scope>NUCLEOTIDE SEQUENCE [LARGE SCALE GENOMIC DNA]</scope>
    <source>
        <strain evidence="5">SAG AM-311-K15</strain>
    </source>
</reference>
<protein>
    <submittedName>
        <fullName evidence="5">Low molecular weight protein-tyrosine-phosphatase</fullName>
        <ecNumber evidence="5">3.1.3.48</ecNumber>
    </submittedName>
</protein>
<evidence type="ECO:0000256" key="3">
    <source>
        <dbReference type="ARBA" id="ARBA00022912"/>
    </source>
</evidence>
<evidence type="ECO:0000256" key="2">
    <source>
        <dbReference type="ARBA" id="ARBA00022801"/>
    </source>
</evidence>
<dbReference type="EMBL" id="JBHPBY010000253">
    <property type="protein sequence ID" value="MFC1852004.1"/>
    <property type="molecule type" value="Genomic_DNA"/>
</dbReference>
<dbReference type="GO" id="GO:0004725">
    <property type="term" value="F:protein tyrosine phosphatase activity"/>
    <property type="evidence" value="ECO:0007669"/>
    <property type="project" value="UniProtKB-EC"/>
</dbReference>
<dbReference type="PANTHER" id="PTHR11717:SF31">
    <property type="entry name" value="LOW MOLECULAR WEIGHT PROTEIN-TYROSINE-PHOSPHATASE ETP-RELATED"/>
    <property type="match status" value="1"/>
</dbReference>
<keyword evidence="2 5" id="KW-0378">Hydrolase</keyword>
<dbReference type="PANTHER" id="PTHR11717">
    <property type="entry name" value="LOW MOLECULAR WEIGHT PROTEIN TYROSINE PHOSPHATASE"/>
    <property type="match status" value="1"/>
</dbReference>
<comment type="caution">
    <text evidence="5">The sequence shown here is derived from an EMBL/GenBank/DDBJ whole genome shotgun (WGS) entry which is preliminary data.</text>
</comment>
<sequence length="148" mass="16576">MKIVLFVCTGNICRSPMAEYYLKHLIENRKIDFLSTFSAGTHGCIGIPAAENASLIMQEQGIDMSAHEGNQINEYMVSQADWILVMEHYHKLLIGPTNPRVMLLTEFAQKDPGTDIPDPYGKEVADYRQACSRICECVQGFVDTITDS</sequence>